<keyword evidence="5" id="KW-1185">Reference proteome</keyword>
<feature type="domain" description="RRM" evidence="3">
    <location>
        <begin position="506"/>
        <end position="589"/>
    </location>
</feature>
<feature type="region of interest" description="Disordered" evidence="2">
    <location>
        <begin position="1"/>
        <end position="105"/>
    </location>
</feature>
<feature type="region of interest" description="Disordered" evidence="2">
    <location>
        <begin position="705"/>
        <end position="750"/>
    </location>
</feature>
<dbReference type="PROSITE" id="PS50102">
    <property type="entry name" value="RRM"/>
    <property type="match status" value="4"/>
</dbReference>
<feature type="compositionally biased region" description="Low complexity" evidence="2">
    <location>
        <begin position="144"/>
        <end position="154"/>
    </location>
</feature>
<dbReference type="AlphaFoldDB" id="A0A397G6Z1"/>
<dbReference type="InterPro" id="IPR012677">
    <property type="entry name" value="Nucleotide-bd_a/b_plait_sf"/>
</dbReference>
<feature type="region of interest" description="Disordered" evidence="2">
    <location>
        <begin position="463"/>
        <end position="500"/>
    </location>
</feature>
<feature type="domain" description="RRM" evidence="3">
    <location>
        <begin position="611"/>
        <end position="688"/>
    </location>
</feature>
<gene>
    <name evidence="4" type="ORF">Glove_606g88</name>
</gene>
<feature type="domain" description="RRM" evidence="3">
    <location>
        <begin position="200"/>
        <end position="278"/>
    </location>
</feature>
<dbReference type="PANTHER" id="PTHR48034">
    <property type="entry name" value="TRANSFORMER-2 SEX-DETERMINING PROTEIN-RELATED"/>
    <property type="match status" value="1"/>
</dbReference>
<evidence type="ECO:0000256" key="1">
    <source>
        <dbReference type="PROSITE-ProRule" id="PRU00176"/>
    </source>
</evidence>
<evidence type="ECO:0000256" key="2">
    <source>
        <dbReference type="SAM" id="MobiDB-lite"/>
    </source>
</evidence>
<comment type="caution">
    <text evidence="4">The sequence shown here is derived from an EMBL/GenBank/DDBJ whole genome shotgun (WGS) entry which is preliminary data.</text>
</comment>
<dbReference type="SUPFAM" id="SSF54928">
    <property type="entry name" value="RNA-binding domain, RBD"/>
    <property type="match status" value="4"/>
</dbReference>
<feature type="domain" description="RRM" evidence="3">
    <location>
        <begin position="385"/>
        <end position="457"/>
    </location>
</feature>
<evidence type="ECO:0000259" key="3">
    <source>
        <dbReference type="PROSITE" id="PS50102"/>
    </source>
</evidence>
<accession>A0A397G6Z1</accession>
<proteinExistence type="predicted"/>
<feature type="compositionally biased region" description="Acidic residues" evidence="2">
    <location>
        <begin position="58"/>
        <end position="89"/>
    </location>
</feature>
<name>A0A397G6Z1_9GLOM</name>
<sequence>MQPRSKSKTWANDDLTVLDKKRSTVKVHEGDSDDDLYQDLPKKKKNDGGGHSQKALSEEEEEEEGDDDDDEESDDDDDEGSNDDESESDESLKNEKKEMNDTNDMDWFKSKMRRKFDLDESDEGDDDDEMNNINNLSHNRINKINSINSNNGITRNDDIEDSEKNENNESSGIKQNPDTHETNNNNNSDVPSAESIGETGRLFVRNLPYICTEEDLRKEFNKFGPLAEVHLPIDKETQKQKGFAYILYHIPEHAVKAYIELDSTNFMGRLLHIIPSREKPEKPQSQKNKQDSNNMSLKKKKEMKLKSLAGNDFNWNTMYMNSDTISESIAHRLNIKKSDILNPESDNMAARLALAETHIIQETKSYFELNGISLNSFGKKEKSDTVILVKNISFDATKEELEKIFGWYGEINKMIIPPSKTMAIIEFKYPNEARNAFNNLAYNKFKGLPLYLEKAPLNIFKEEKDQNSKEDNNNNKQVPLSSTDLIEQGQEEEKGGREDIDNDVNATLFVKNLNFNTSEEELRNVFKSTPGIKSAKIKMKNDPKNPGKKLSMGFGFVEYDNLKNAKNALKAMQGFVLDGHALQLKFSNRGLDVVQRKRKEDEAIKKKQESTKIIVKNIAFETTKKELRELFGAYGQIKSLRLPKKFDSTSRGFGFIEFLTKRDARNVMEKLSDTHLLGRHLILEYAESDDKNVEELREKIGREFISTEGGGDGTGVGKRARGDGRMGKRRKVNMEEWEETRNEMEDEMEE</sequence>
<dbReference type="SMART" id="SM00360">
    <property type="entry name" value="RRM"/>
    <property type="match status" value="4"/>
</dbReference>
<dbReference type="CDD" id="cd12317">
    <property type="entry name" value="RRM4_RBM19_RRM3_MRD1"/>
    <property type="match status" value="1"/>
</dbReference>
<dbReference type="Pfam" id="PF00076">
    <property type="entry name" value="RRM_1"/>
    <property type="match status" value="4"/>
</dbReference>
<dbReference type="EMBL" id="PQFF01000504">
    <property type="protein sequence ID" value="RHZ46775.1"/>
    <property type="molecule type" value="Genomic_DNA"/>
</dbReference>
<feature type="compositionally biased region" description="Basic and acidic residues" evidence="2">
    <location>
        <begin position="276"/>
        <end position="290"/>
    </location>
</feature>
<feature type="compositionally biased region" description="Basic and acidic residues" evidence="2">
    <location>
        <begin position="90"/>
        <end position="100"/>
    </location>
</feature>
<dbReference type="STRING" id="1348612.A0A397G6Z1"/>
<protein>
    <recommendedName>
        <fullName evidence="3">RRM domain-containing protein</fullName>
    </recommendedName>
</protein>
<dbReference type="InterPro" id="IPR000504">
    <property type="entry name" value="RRM_dom"/>
</dbReference>
<dbReference type="InterPro" id="IPR035979">
    <property type="entry name" value="RBD_domain_sf"/>
</dbReference>
<dbReference type="InterPro" id="IPR050441">
    <property type="entry name" value="RBM"/>
</dbReference>
<evidence type="ECO:0000313" key="5">
    <source>
        <dbReference type="Proteomes" id="UP000266861"/>
    </source>
</evidence>
<dbReference type="GO" id="GO:0003723">
    <property type="term" value="F:RNA binding"/>
    <property type="evidence" value="ECO:0007669"/>
    <property type="project" value="UniProtKB-UniRule"/>
</dbReference>
<feature type="compositionally biased region" description="Polar residues" evidence="2">
    <location>
        <begin position="474"/>
        <end position="485"/>
    </location>
</feature>
<reference evidence="4 5" key="1">
    <citation type="submission" date="2018-08" db="EMBL/GenBank/DDBJ databases">
        <title>Genome and evolution of the arbuscular mycorrhizal fungus Diversispora epigaea (formerly Glomus versiforme) and its bacterial endosymbionts.</title>
        <authorList>
            <person name="Sun X."/>
            <person name="Fei Z."/>
            <person name="Harrison M."/>
        </authorList>
    </citation>
    <scope>NUCLEOTIDE SEQUENCE [LARGE SCALE GENOMIC DNA]</scope>
    <source>
        <strain evidence="4 5">IT104</strain>
    </source>
</reference>
<dbReference type="Proteomes" id="UP000266861">
    <property type="component" value="Unassembled WGS sequence"/>
</dbReference>
<dbReference type="Gene3D" id="3.30.70.330">
    <property type="match status" value="4"/>
</dbReference>
<feature type="compositionally biased region" description="Basic and acidic residues" evidence="2">
    <location>
        <begin position="463"/>
        <end position="473"/>
    </location>
</feature>
<dbReference type="CDD" id="cd12320">
    <property type="entry name" value="RRM6_RBM19_RRM5_MRD1"/>
    <property type="match status" value="1"/>
</dbReference>
<feature type="region of interest" description="Disordered" evidence="2">
    <location>
        <begin position="144"/>
        <end position="195"/>
    </location>
</feature>
<dbReference type="OrthoDB" id="439639at2759"/>
<feature type="region of interest" description="Disordered" evidence="2">
    <location>
        <begin position="276"/>
        <end position="301"/>
    </location>
</feature>
<evidence type="ECO:0000313" key="4">
    <source>
        <dbReference type="EMBL" id="RHZ46775.1"/>
    </source>
</evidence>
<organism evidence="4 5">
    <name type="scientific">Diversispora epigaea</name>
    <dbReference type="NCBI Taxonomy" id="1348612"/>
    <lineage>
        <taxon>Eukaryota</taxon>
        <taxon>Fungi</taxon>
        <taxon>Fungi incertae sedis</taxon>
        <taxon>Mucoromycota</taxon>
        <taxon>Glomeromycotina</taxon>
        <taxon>Glomeromycetes</taxon>
        <taxon>Diversisporales</taxon>
        <taxon>Diversisporaceae</taxon>
        <taxon>Diversispora</taxon>
    </lineage>
</organism>
<keyword evidence="1" id="KW-0694">RNA-binding</keyword>
<feature type="compositionally biased region" description="Basic and acidic residues" evidence="2">
    <location>
        <begin position="17"/>
        <end position="30"/>
    </location>
</feature>